<feature type="region of interest" description="Disordered" evidence="1">
    <location>
        <begin position="186"/>
        <end position="206"/>
    </location>
</feature>
<accession>A0A109W5I5</accession>
<dbReference type="Gene3D" id="3.40.50.150">
    <property type="entry name" value="Vaccinia Virus protein VP39"/>
    <property type="match status" value="1"/>
</dbReference>
<protein>
    <recommendedName>
        <fullName evidence="2">Methyltransferase type 11 domain-containing protein</fullName>
    </recommendedName>
</protein>
<dbReference type="KEGG" id="doa:AXF15_02445"/>
<dbReference type="InterPro" id="IPR029063">
    <property type="entry name" value="SAM-dependent_MTases_sf"/>
</dbReference>
<dbReference type="OrthoDB" id="5504467at2"/>
<gene>
    <name evidence="3" type="ORF">AXF15_02445</name>
</gene>
<dbReference type="STRING" id="888061.AXF15_02445"/>
<organism evidence="3 4">
    <name type="scientific">Desulfomicrobium orale DSM 12838</name>
    <dbReference type="NCBI Taxonomy" id="888061"/>
    <lineage>
        <taxon>Bacteria</taxon>
        <taxon>Pseudomonadati</taxon>
        <taxon>Thermodesulfobacteriota</taxon>
        <taxon>Desulfovibrionia</taxon>
        <taxon>Desulfovibrionales</taxon>
        <taxon>Desulfomicrobiaceae</taxon>
        <taxon>Desulfomicrobium</taxon>
    </lineage>
</organism>
<feature type="domain" description="Methyltransferase type 11" evidence="2">
    <location>
        <begin position="44"/>
        <end position="140"/>
    </location>
</feature>
<proteinExistence type="predicted"/>
<reference evidence="4" key="1">
    <citation type="submission" date="2016-02" db="EMBL/GenBank/DDBJ databases">
        <authorList>
            <person name="Holder M.E."/>
            <person name="Ajami N.J."/>
            <person name="Petrosino J.F."/>
        </authorList>
    </citation>
    <scope>NUCLEOTIDE SEQUENCE [LARGE SCALE GENOMIC DNA]</scope>
    <source>
        <strain evidence="4">DSM 12838</strain>
    </source>
</reference>
<dbReference type="CDD" id="cd02440">
    <property type="entry name" value="AdoMet_MTases"/>
    <property type="match status" value="1"/>
</dbReference>
<evidence type="ECO:0000256" key="1">
    <source>
        <dbReference type="SAM" id="MobiDB-lite"/>
    </source>
</evidence>
<keyword evidence="4" id="KW-1185">Reference proteome</keyword>
<evidence type="ECO:0000259" key="2">
    <source>
        <dbReference type="Pfam" id="PF08241"/>
    </source>
</evidence>
<dbReference type="GO" id="GO:0008757">
    <property type="term" value="F:S-adenosylmethionine-dependent methyltransferase activity"/>
    <property type="evidence" value="ECO:0007669"/>
    <property type="project" value="InterPro"/>
</dbReference>
<sequence length="206" mass="22987">MNGQRAFFDSRAEGWEERCYPPDVRVRLEELVREFGVTPGSRVLDAGTGPGVLQPCLRRILGGDGILAAFDISGNMIRQARRKQLAPRDLFFQGDALHMAVRRNWFDHVICFAAFPHFADPALALEELARAARPGGEVIIAHLMSREELTRHHGSAKAVADDLLPRAADMERFFLRAGLSRPDITDRPGRYLARARKTGTTQPDAE</sequence>
<dbReference type="AlphaFoldDB" id="A0A109W5I5"/>
<dbReference type="InterPro" id="IPR013216">
    <property type="entry name" value="Methyltransf_11"/>
</dbReference>
<dbReference type="SUPFAM" id="SSF53335">
    <property type="entry name" value="S-adenosyl-L-methionine-dependent methyltransferases"/>
    <property type="match status" value="1"/>
</dbReference>
<dbReference type="EMBL" id="CP014230">
    <property type="protein sequence ID" value="AMD92075.1"/>
    <property type="molecule type" value="Genomic_DNA"/>
</dbReference>
<dbReference type="Proteomes" id="UP000063964">
    <property type="component" value="Chromosome"/>
</dbReference>
<dbReference type="PANTHER" id="PTHR43591">
    <property type="entry name" value="METHYLTRANSFERASE"/>
    <property type="match status" value="1"/>
</dbReference>
<dbReference type="RefSeq" id="WP_066602826.1">
    <property type="nucleotide sequence ID" value="NZ_CP014230.1"/>
</dbReference>
<evidence type="ECO:0000313" key="4">
    <source>
        <dbReference type="Proteomes" id="UP000063964"/>
    </source>
</evidence>
<dbReference type="Pfam" id="PF08241">
    <property type="entry name" value="Methyltransf_11"/>
    <property type="match status" value="1"/>
</dbReference>
<evidence type="ECO:0000313" key="3">
    <source>
        <dbReference type="EMBL" id="AMD92075.1"/>
    </source>
</evidence>
<name>A0A109W5I5_9BACT</name>